<gene>
    <name evidence="3" type="ORF">GOMPHAMPRED_002408</name>
</gene>
<dbReference type="PANTHER" id="PTHR46082">
    <property type="entry name" value="ATP/GTP-BINDING PROTEIN-RELATED"/>
    <property type="match status" value="1"/>
</dbReference>
<dbReference type="Proteomes" id="UP000664169">
    <property type="component" value="Unassembled WGS sequence"/>
</dbReference>
<dbReference type="Gene3D" id="3.40.50.1580">
    <property type="entry name" value="Nucleoside phosphorylase domain"/>
    <property type="match status" value="1"/>
</dbReference>
<reference evidence="3" key="1">
    <citation type="submission" date="2021-03" db="EMBL/GenBank/DDBJ databases">
        <authorList>
            <person name="Tagirdzhanova G."/>
        </authorList>
    </citation>
    <scope>NUCLEOTIDE SEQUENCE</scope>
</reference>
<evidence type="ECO:0000313" key="3">
    <source>
        <dbReference type="EMBL" id="CAF9921813.1"/>
    </source>
</evidence>
<dbReference type="OrthoDB" id="194358at2759"/>
<comment type="caution">
    <text evidence="3">The sequence shown here is derived from an EMBL/GenBank/DDBJ whole genome shotgun (WGS) entry which is preliminary data.</text>
</comment>
<feature type="domain" description="Nephrocystin 3-like N-terminal" evidence="2">
    <location>
        <begin position="390"/>
        <end position="561"/>
    </location>
</feature>
<keyword evidence="4" id="KW-1185">Reference proteome</keyword>
<dbReference type="GO" id="GO:0009116">
    <property type="term" value="P:nucleoside metabolic process"/>
    <property type="evidence" value="ECO:0007669"/>
    <property type="project" value="InterPro"/>
</dbReference>
<dbReference type="InterPro" id="IPR056884">
    <property type="entry name" value="NPHP3-like_N"/>
</dbReference>
<dbReference type="AlphaFoldDB" id="A0A8H3FCC9"/>
<dbReference type="InterPro" id="IPR053137">
    <property type="entry name" value="NLR-like"/>
</dbReference>
<evidence type="ECO:0000256" key="1">
    <source>
        <dbReference type="ARBA" id="ARBA00022737"/>
    </source>
</evidence>
<protein>
    <recommendedName>
        <fullName evidence="2">Nephrocystin 3-like N-terminal domain-containing protein</fullName>
    </recommendedName>
</protein>
<dbReference type="GO" id="GO:0003824">
    <property type="term" value="F:catalytic activity"/>
    <property type="evidence" value="ECO:0007669"/>
    <property type="project" value="InterPro"/>
</dbReference>
<sequence length="939" mass="106344">MSSSSFIGYNSTIKRRKTGSGRHDFRHHAWHRWTGPKKLSAADYSVAWICALPLEMTAARAMLDEEHPPISTSPGDGNVYILGSISGHNIVVACLPAGVYGTTSAVLVAKDICLTFSSITMPLLVGIGGGVPQPGYDIRLGDVVVGTPTSEHPAIIQYDYGKTDPAGVLVPKGTTNKPASSLLRAVASLRSRHQMEPSKMFSYMNQIRGRSTEVAELFACPGSELDILYAAGCEHVQEGVLCGDCGPVRSITRPARKNQDPMVFYGTIASGNQVVKHARTRDRIAQDQKNTMLCFEMEAAGVMDVLPCLVIRGICDYCDAHKDKRFQGYASIAAAAYAKELLTIIPSRHVLMDDFPEEDPRLVHRNKLIDMLYFEDADGHKATVRRAHHNTCTWLTKQAEYLQWLELHNVADHYGLFWVKGHPGTGKSVLIKYLVDLAQALPQTIVISFFFNARGHNMERSTTGMYRSLVYQLLGLVPQLQTFLDYMNVSEDPNYFSLPVLQGLFQQLLKSCGRYSVFCFVDALDECLEEDEVRSMFDVFTQLGQLTVDGLLRFRACFSSRHYPNISLRSCLQVILEQQTGHTTDLVNYIETEISFGKSPHFETIKTEVLRQSGGIFLWVVIVVRMLQREYDRGQTQVKNMLQRLAEFPPGLDALFHDMLLRDEGDITELQLCIKWVLHSATPLKRNELYYALLSADPNNELWVWYPEEVTGADMERYILARSKGLLQLTQAEDPTVQFIHESVREFFLKPNALRDLWPGFEGFQETFSYHLLRDCCYNYLTAVSLASSIVYVRPYLLTKGWPNRGLLVMDAFPFLEHAVNYVFYYAEGAQRYGLSQARFLEEFDTRSWYSAYNSIQTWSYKRCVENTKLINTLISIRLPYLVACHLKHLTWANDPHISRQDIAILARSIEDDFPLFKAFYYAIQQKKKAASIEHHGPG</sequence>
<proteinExistence type="predicted"/>
<name>A0A8H3FCC9_9LECA</name>
<organism evidence="3 4">
    <name type="scientific">Gomphillus americanus</name>
    <dbReference type="NCBI Taxonomy" id="1940652"/>
    <lineage>
        <taxon>Eukaryota</taxon>
        <taxon>Fungi</taxon>
        <taxon>Dikarya</taxon>
        <taxon>Ascomycota</taxon>
        <taxon>Pezizomycotina</taxon>
        <taxon>Lecanoromycetes</taxon>
        <taxon>OSLEUM clade</taxon>
        <taxon>Ostropomycetidae</taxon>
        <taxon>Ostropales</taxon>
        <taxon>Graphidaceae</taxon>
        <taxon>Gomphilloideae</taxon>
        <taxon>Gomphillus</taxon>
    </lineage>
</organism>
<dbReference type="Pfam" id="PF24883">
    <property type="entry name" value="NPHP3_N"/>
    <property type="match status" value="1"/>
</dbReference>
<dbReference type="Gene3D" id="3.40.50.300">
    <property type="entry name" value="P-loop containing nucleotide triphosphate hydrolases"/>
    <property type="match status" value="1"/>
</dbReference>
<evidence type="ECO:0000259" key="2">
    <source>
        <dbReference type="Pfam" id="PF24883"/>
    </source>
</evidence>
<keyword evidence="1" id="KW-0677">Repeat</keyword>
<dbReference type="InterPro" id="IPR035994">
    <property type="entry name" value="Nucleoside_phosphorylase_sf"/>
</dbReference>
<dbReference type="PANTHER" id="PTHR46082:SF11">
    <property type="entry name" value="AAA+ ATPASE DOMAIN-CONTAINING PROTEIN-RELATED"/>
    <property type="match status" value="1"/>
</dbReference>
<accession>A0A8H3FCC9</accession>
<evidence type="ECO:0000313" key="4">
    <source>
        <dbReference type="Proteomes" id="UP000664169"/>
    </source>
</evidence>
<dbReference type="SUPFAM" id="SSF53167">
    <property type="entry name" value="Purine and uridine phosphorylases"/>
    <property type="match status" value="1"/>
</dbReference>
<dbReference type="EMBL" id="CAJPDQ010000017">
    <property type="protein sequence ID" value="CAF9921813.1"/>
    <property type="molecule type" value="Genomic_DNA"/>
</dbReference>
<dbReference type="InterPro" id="IPR027417">
    <property type="entry name" value="P-loop_NTPase"/>
</dbReference>
<dbReference type="SUPFAM" id="SSF52540">
    <property type="entry name" value="P-loop containing nucleoside triphosphate hydrolases"/>
    <property type="match status" value="1"/>
</dbReference>